<accession>A0AAV4X5D5</accession>
<evidence type="ECO:0008006" key="4">
    <source>
        <dbReference type="Google" id="ProtNLM"/>
    </source>
</evidence>
<sequence length="83" mass="9602">MTNAILSFHQWNNPSYSEGHTKRFRHPIHYQKHKRSPTAEGNSFLVCSRSISVRPDMEEWLLPPPIPPPPTMRGRIRGGEENP</sequence>
<dbReference type="EMBL" id="BPLR01017322">
    <property type="protein sequence ID" value="GIY90486.1"/>
    <property type="molecule type" value="Genomic_DNA"/>
</dbReference>
<proteinExistence type="predicted"/>
<dbReference type="AlphaFoldDB" id="A0AAV4X5D5"/>
<evidence type="ECO:0000313" key="3">
    <source>
        <dbReference type="Proteomes" id="UP001054945"/>
    </source>
</evidence>
<organism evidence="2 3">
    <name type="scientific">Caerostris extrusa</name>
    <name type="common">Bark spider</name>
    <name type="synonym">Caerostris bankana</name>
    <dbReference type="NCBI Taxonomy" id="172846"/>
    <lineage>
        <taxon>Eukaryota</taxon>
        <taxon>Metazoa</taxon>
        <taxon>Ecdysozoa</taxon>
        <taxon>Arthropoda</taxon>
        <taxon>Chelicerata</taxon>
        <taxon>Arachnida</taxon>
        <taxon>Araneae</taxon>
        <taxon>Araneomorphae</taxon>
        <taxon>Entelegynae</taxon>
        <taxon>Araneoidea</taxon>
        <taxon>Araneidae</taxon>
        <taxon>Caerostris</taxon>
    </lineage>
</organism>
<evidence type="ECO:0000256" key="1">
    <source>
        <dbReference type="SAM" id="MobiDB-lite"/>
    </source>
</evidence>
<gene>
    <name evidence="2" type="ORF">CEXT_428321</name>
</gene>
<feature type="region of interest" description="Disordered" evidence="1">
    <location>
        <begin position="59"/>
        <end position="83"/>
    </location>
</feature>
<keyword evidence="3" id="KW-1185">Reference proteome</keyword>
<comment type="caution">
    <text evidence="2">The sequence shown here is derived from an EMBL/GenBank/DDBJ whole genome shotgun (WGS) entry which is preliminary data.</text>
</comment>
<name>A0AAV4X5D5_CAEEX</name>
<protein>
    <recommendedName>
        <fullName evidence="4">Ycf15</fullName>
    </recommendedName>
</protein>
<feature type="compositionally biased region" description="Pro residues" evidence="1">
    <location>
        <begin position="62"/>
        <end position="71"/>
    </location>
</feature>
<reference evidence="2 3" key="1">
    <citation type="submission" date="2021-06" db="EMBL/GenBank/DDBJ databases">
        <title>Caerostris extrusa draft genome.</title>
        <authorList>
            <person name="Kono N."/>
            <person name="Arakawa K."/>
        </authorList>
    </citation>
    <scope>NUCLEOTIDE SEQUENCE [LARGE SCALE GENOMIC DNA]</scope>
</reference>
<evidence type="ECO:0000313" key="2">
    <source>
        <dbReference type="EMBL" id="GIY90486.1"/>
    </source>
</evidence>
<dbReference type="Proteomes" id="UP001054945">
    <property type="component" value="Unassembled WGS sequence"/>
</dbReference>